<keyword evidence="2" id="KW-1185">Reference proteome</keyword>
<comment type="caution">
    <text evidence="1">The sequence shown here is derived from an EMBL/GenBank/DDBJ whole genome shotgun (WGS) entry which is preliminary data.</text>
</comment>
<evidence type="ECO:0008006" key="3">
    <source>
        <dbReference type="Google" id="ProtNLM"/>
    </source>
</evidence>
<dbReference type="EMBL" id="PSKQ01000010">
    <property type="protein sequence ID" value="MBE8719343.1"/>
    <property type="molecule type" value="Genomic_DNA"/>
</dbReference>
<accession>A0ABR9T1Y0</accession>
<reference evidence="1 2" key="1">
    <citation type="submission" date="2018-02" db="EMBL/GenBank/DDBJ databases">
        <title>Sphingobacterium KA21.</title>
        <authorList>
            <person name="Vasarhelyi B.M."/>
            <person name="Deshmukh S."/>
            <person name="Balint B."/>
            <person name="Kukolya J."/>
        </authorList>
    </citation>
    <scope>NUCLEOTIDE SEQUENCE [LARGE SCALE GENOMIC DNA]</scope>
    <source>
        <strain evidence="1 2">Ka21</strain>
    </source>
</reference>
<dbReference type="Proteomes" id="UP000618319">
    <property type="component" value="Unassembled WGS sequence"/>
</dbReference>
<gene>
    <name evidence="1" type="ORF">C4F40_01185</name>
</gene>
<evidence type="ECO:0000313" key="1">
    <source>
        <dbReference type="EMBL" id="MBE8719343.1"/>
    </source>
</evidence>
<evidence type="ECO:0000313" key="2">
    <source>
        <dbReference type="Proteomes" id="UP000618319"/>
    </source>
</evidence>
<proteinExistence type="predicted"/>
<name>A0ABR9T1Y0_9SPHI</name>
<organism evidence="1 2">
    <name type="scientific">Sphingobacterium pedocola</name>
    <dbReference type="NCBI Taxonomy" id="2082722"/>
    <lineage>
        <taxon>Bacteria</taxon>
        <taxon>Pseudomonadati</taxon>
        <taxon>Bacteroidota</taxon>
        <taxon>Sphingobacteriia</taxon>
        <taxon>Sphingobacteriales</taxon>
        <taxon>Sphingobacteriaceae</taxon>
        <taxon>Sphingobacterium</taxon>
    </lineage>
</organism>
<dbReference type="RefSeq" id="WP_196937363.1">
    <property type="nucleotide sequence ID" value="NZ_MU158689.1"/>
</dbReference>
<protein>
    <recommendedName>
        <fullName evidence="3">Transcriptional regulator</fullName>
    </recommendedName>
</protein>
<sequence>MEKLVIELTNQKAYRLLKELEELNLIKMIKTPSTNLSSLRKKVQDKMSDSQIDEQLQKLREEWQRDI</sequence>